<dbReference type="Gene3D" id="3.90.226.10">
    <property type="entry name" value="2-enoyl-CoA Hydratase, Chain A, domain 1"/>
    <property type="match status" value="1"/>
</dbReference>
<name>A0A3E4Z706_9BACT</name>
<dbReference type="SUPFAM" id="SSF52096">
    <property type="entry name" value="ClpP/crotonase"/>
    <property type="match status" value="1"/>
</dbReference>
<proteinExistence type="predicted"/>
<evidence type="ECO:0000313" key="3">
    <source>
        <dbReference type="Proteomes" id="UP000260814"/>
    </source>
</evidence>
<dbReference type="Proteomes" id="UP000260814">
    <property type="component" value="Unassembled WGS sequence"/>
</dbReference>
<protein>
    <recommendedName>
        <fullName evidence="4">Peptidase S49 domain-containing protein</fullName>
    </recommendedName>
</protein>
<dbReference type="InterPro" id="IPR029045">
    <property type="entry name" value="ClpP/crotonase-like_dom_sf"/>
</dbReference>
<evidence type="ECO:0008006" key="4">
    <source>
        <dbReference type="Google" id="ProtNLM"/>
    </source>
</evidence>
<evidence type="ECO:0000256" key="1">
    <source>
        <dbReference type="SAM" id="MobiDB-lite"/>
    </source>
</evidence>
<feature type="compositionally biased region" description="Polar residues" evidence="1">
    <location>
        <begin position="323"/>
        <end position="333"/>
    </location>
</feature>
<feature type="region of interest" description="Disordered" evidence="1">
    <location>
        <begin position="427"/>
        <end position="524"/>
    </location>
</feature>
<dbReference type="PANTHER" id="PTHR42987:SF4">
    <property type="entry name" value="PROTEASE SOHB-RELATED"/>
    <property type="match status" value="1"/>
</dbReference>
<evidence type="ECO:0000313" key="2">
    <source>
        <dbReference type="EMBL" id="RGM90318.1"/>
    </source>
</evidence>
<sequence>MATRAFHEIMSTRFWDFYPESLHAYRRTILDNIASHRPYEKPDERTDRPYFLSSRTGYAEKTYIGDYDDVTGWNDIGEDDRIISVIDVQGPILRNGDLCSYGSKEHKDIIMRASDDAHTIGFIIEMDSPGGSSMAKYDYEMALNYARSKGKKIVGHIDGMACSAGYALMALCDEVYFTNPHDTVGCIGTMCAMLTNKDGDVNTVTQERYAEIYADGSPYKNKEYRDAAEGNYDGIKEELNRLCADFQQMVRERRPRVTDDQMTGKTFDAGDVVGTMVDGHGDFKFCVNRVQQLAGVSQSQKGNSSGASREDSKPSGIKEEKQPGTQEQASVEQPASDKTESQTQKQATMAKSYPFIQSAAKVNSLVVEENGGFYMVETMADNVEEFVMKAKQTESTLAAKLTEVEQLNATIEQMKKDHAEALANLKAEHEKEVSSLKDAHKKESEDLTAKLNEAQKSIEQKDAEIKELSETAQLEPTPQDPPKDNNGGQESGQFHVQSVCGENMSWGEKAEARRKRDVEISKAR</sequence>
<dbReference type="EMBL" id="QSTW01000013">
    <property type="protein sequence ID" value="RGM90318.1"/>
    <property type="molecule type" value="Genomic_DNA"/>
</dbReference>
<reference evidence="2 3" key="1">
    <citation type="submission" date="2018-08" db="EMBL/GenBank/DDBJ databases">
        <title>A genome reference for cultivated species of the human gut microbiota.</title>
        <authorList>
            <person name="Zou Y."/>
            <person name="Xue W."/>
            <person name="Luo G."/>
        </authorList>
    </citation>
    <scope>NUCLEOTIDE SEQUENCE [LARGE SCALE GENOMIC DNA]</scope>
    <source>
        <strain evidence="2 3">OM06-2</strain>
    </source>
</reference>
<comment type="caution">
    <text evidence="2">The sequence shown here is derived from an EMBL/GenBank/DDBJ whole genome shotgun (WGS) entry which is preliminary data.</text>
</comment>
<gene>
    <name evidence="2" type="ORF">DXB87_10480</name>
</gene>
<feature type="compositionally biased region" description="Basic and acidic residues" evidence="1">
    <location>
        <begin position="508"/>
        <end position="524"/>
    </location>
</feature>
<dbReference type="RefSeq" id="WP_117702112.1">
    <property type="nucleotide sequence ID" value="NZ_QSTW01000013.1"/>
</dbReference>
<organism evidence="2 3">
    <name type="scientific">Phocaeicola plebeius</name>
    <dbReference type="NCBI Taxonomy" id="310297"/>
    <lineage>
        <taxon>Bacteria</taxon>
        <taxon>Pseudomonadati</taxon>
        <taxon>Bacteroidota</taxon>
        <taxon>Bacteroidia</taxon>
        <taxon>Bacteroidales</taxon>
        <taxon>Bacteroidaceae</taxon>
        <taxon>Phocaeicola</taxon>
    </lineage>
</organism>
<feature type="compositionally biased region" description="Basic and acidic residues" evidence="1">
    <location>
        <begin position="456"/>
        <end position="469"/>
    </location>
</feature>
<dbReference type="AlphaFoldDB" id="A0A3E4Z706"/>
<feature type="compositionally biased region" description="Basic and acidic residues" evidence="1">
    <location>
        <begin position="427"/>
        <end position="448"/>
    </location>
</feature>
<feature type="compositionally biased region" description="Polar residues" evidence="1">
    <location>
        <begin position="486"/>
        <end position="496"/>
    </location>
</feature>
<dbReference type="PANTHER" id="PTHR42987">
    <property type="entry name" value="PEPTIDASE S49"/>
    <property type="match status" value="1"/>
</dbReference>
<feature type="compositionally biased region" description="Polar residues" evidence="1">
    <location>
        <begin position="296"/>
        <end position="307"/>
    </location>
</feature>
<feature type="region of interest" description="Disordered" evidence="1">
    <location>
        <begin position="296"/>
        <end position="346"/>
    </location>
</feature>
<feature type="compositionally biased region" description="Basic and acidic residues" evidence="1">
    <location>
        <begin position="308"/>
        <end position="322"/>
    </location>
</feature>
<accession>A0A3E4Z706</accession>